<evidence type="ECO:0000259" key="1">
    <source>
        <dbReference type="Pfam" id="PF24024"/>
    </source>
</evidence>
<proteinExistence type="predicted"/>
<evidence type="ECO:0000313" key="3">
    <source>
        <dbReference type="Proteomes" id="UP001163056"/>
    </source>
</evidence>
<dbReference type="Pfam" id="PF24024">
    <property type="entry name" value="DUF7336"/>
    <property type="match status" value="1"/>
</dbReference>
<name>A0AAJ1JEB7_PROST</name>
<sequence length="72" mass="8501">MTTVYLLYHIREDENSEDEKLIGIYTTMELAEEAKKRVENQPGFIDYPDDFSIFPHKLNRDGWTEGFIVTDD</sequence>
<dbReference type="KEGG" id="psta:BGK56_15890"/>
<protein>
    <recommendedName>
        <fullName evidence="1">DUF7336 domain-containing protein</fullName>
    </recommendedName>
</protein>
<comment type="caution">
    <text evidence="2">The sequence shown here is derived from an EMBL/GenBank/DDBJ whole genome shotgun (WGS) entry which is preliminary data.</text>
</comment>
<dbReference type="AlphaFoldDB" id="A0AAJ1JEB7"/>
<dbReference type="RefSeq" id="WP_036942883.1">
    <property type="nucleotide sequence ID" value="NZ_BMYH01000009.1"/>
</dbReference>
<evidence type="ECO:0000313" key="2">
    <source>
        <dbReference type="EMBL" id="MDE8769564.1"/>
    </source>
</evidence>
<accession>A0AAJ1JEB7</accession>
<reference evidence="2 3" key="1">
    <citation type="submission" date="2023-03" db="EMBL/GenBank/DDBJ databases">
        <title>WGS of NDM-producing Providencia thailandensis from Ukrainian patients.</title>
        <authorList>
            <person name="Zabicka D."/>
            <person name="Izdebski R."/>
            <person name="Urbanowicz P."/>
            <person name="Biedrzycka M."/>
            <person name="Guzek A."/>
            <person name="Gniadkowski M."/>
        </authorList>
    </citation>
    <scope>NUCLEOTIDE SEQUENCE [LARGE SCALE GENOMIC DNA]</scope>
    <source>
        <strain evidence="2 3">8015-22</strain>
    </source>
</reference>
<dbReference type="Proteomes" id="UP001163056">
    <property type="component" value="Unassembled WGS sequence"/>
</dbReference>
<gene>
    <name evidence="2" type="ORF">PZS58_08490</name>
</gene>
<organism evidence="2 3">
    <name type="scientific">Providencia stuartii</name>
    <dbReference type="NCBI Taxonomy" id="588"/>
    <lineage>
        <taxon>Bacteria</taxon>
        <taxon>Pseudomonadati</taxon>
        <taxon>Pseudomonadota</taxon>
        <taxon>Gammaproteobacteria</taxon>
        <taxon>Enterobacterales</taxon>
        <taxon>Morganellaceae</taxon>
        <taxon>Providencia</taxon>
    </lineage>
</organism>
<dbReference type="InterPro" id="IPR055760">
    <property type="entry name" value="DUF7336"/>
</dbReference>
<dbReference type="EMBL" id="JAREJI010000004">
    <property type="protein sequence ID" value="MDE8769564.1"/>
    <property type="molecule type" value="Genomic_DNA"/>
</dbReference>
<feature type="domain" description="DUF7336" evidence="1">
    <location>
        <begin position="3"/>
        <end position="63"/>
    </location>
</feature>